<dbReference type="Proteomes" id="UP000011661">
    <property type="component" value="Unassembled WGS sequence"/>
</dbReference>
<accession>L9WCR9</accession>
<comment type="caution">
    <text evidence="3">The sequence shown here is derived from an EMBL/GenBank/DDBJ whole genome shotgun (WGS) entry which is preliminary data.</text>
</comment>
<dbReference type="PANTHER" id="PTHR37829">
    <property type="entry name" value="PHAGE-LIKE ELEMENT PBSX PROTEIN XKDT"/>
    <property type="match status" value="1"/>
</dbReference>
<dbReference type="PANTHER" id="PTHR37829:SF3">
    <property type="entry name" value="PROTEIN JAYE-RELATED"/>
    <property type="match status" value="1"/>
</dbReference>
<dbReference type="InterPro" id="IPR052399">
    <property type="entry name" value="Phage_Baseplate_Assmbl_Protein"/>
</dbReference>
<feature type="domain" description="Baseplate protein J-like barrel" evidence="2">
    <location>
        <begin position="96"/>
        <end position="183"/>
    </location>
</feature>
<sequence>MKIEDGHFQPDSSDDIIEALLEDAKEYFGEDLNDEQLAVFRLFYQPVANRLAEAQQHIGLVLSSAQIDYAEGRALDLLTALIGVPRREAERAEGEVTFYRNSPASIDYAIPSGMIVQTEGIDPVRFLTRETAIIEQGETEITVPIRALEGGINGNVGSNTITVMPSPPTGIDAVTNEEGTSGGRNEETDNELRERAKEDLAEGSASTAPALITAVQSVDDVRSVGIFINDTNIDQTSSGGLPAHSFELVVDGGEDQSIGDMIIEKKAAGDTAWGGVNGELVEVEGRLPNGQTHEVKFSRPNVVPIYVDATLQTTDEYEGDVAVRDSITSYIGGVLSSENEIQGKVDVGGDVLYGEVEFAIRSVRGVYDVTDLKIGRVDPPTETANLSVEFNEQALTSAIDDSITISHE</sequence>
<evidence type="ECO:0000313" key="3">
    <source>
        <dbReference type="EMBL" id="ELY47295.1"/>
    </source>
</evidence>
<protein>
    <submittedName>
        <fullName evidence="3">Baseplate J family protein</fullName>
    </submittedName>
</protein>
<dbReference type="InterPro" id="IPR006949">
    <property type="entry name" value="Barrel_Baseplate_J-like"/>
</dbReference>
<dbReference type="AlphaFoldDB" id="L9WCR9"/>
<evidence type="ECO:0000259" key="2">
    <source>
        <dbReference type="Pfam" id="PF04865"/>
    </source>
</evidence>
<keyword evidence="4" id="KW-1185">Reference proteome</keyword>
<dbReference type="PATRIC" id="fig|1230460.4.peg.706"/>
<dbReference type="Pfam" id="PF04865">
    <property type="entry name" value="Baseplate_J"/>
    <property type="match status" value="1"/>
</dbReference>
<name>L9WCR9_9EURY</name>
<evidence type="ECO:0000256" key="1">
    <source>
        <dbReference type="SAM" id="MobiDB-lite"/>
    </source>
</evidence>
<dbReference type="RefSeq" id="WP_008160060.1">
    <property type="nucleotide sequence ID" value="NZ_AOHX01000026.1"/>
</dbReference>
<feature type="compositionally biased region" description="Basic and acidic residues" evidence="1">
    <location>
        <begin position="184"/>
        <end position="200"/>
    </location>
</feature>
<reference evidence="3 4" key="1">
    <citation type="journal article" date="2014" name="PLoS Genet.">
        <title>Phylogenetically driven sequencing of extremely halophilic archaea reveals strategies for static and dynamic osmo-response.</title>
        <authorList>
            <person name="Becker E.A."/>
            <person name="Seitzer P.M."/>
            <person name="Tritt A."/>
            <person name="Larsen D."/>
            <person name="Krusor M."/>
            <person name="Yao A.I."/>
            <person name="Wu D."/>
            <person name="Madern D."/>
            <person name="Eisen J.A."/>
            <person name="Darling A.E."/>
            <person name="Facciotti M.T."/>
        </authorList>
    </citation>
    <scope>NUCLEOTIDE SEQUENCE [LARGE SCALE GENOMIC DNA]</scope>
    <source>
        <strain evidence="3 4">JCM 14089</strain>
    </source>
</reference>
<organism evidence="3 4">
    <name type="scientific">Natronorubrum sulfidifaciens JCM 14089</name>
    <dbReference type="NCBI Taxonomy" id="1230460"/>
    <lineage>
        <taxon>Archaea</taxon>
        <taxon>Methanobacteriati</taxon>
        <taxon>Methanobacteriota</taxon>
        <taxon>Stenosarchaea group</taxon>
        <taxon>Halobacteria</taxon>
        <taxon>Halobacteriales</taxon>
        <taxon>Natrialbaceae</taxon>
        <taxon>Natronorubrum</taxon>
    </lineage>
</organism>
<feature type="region of interest" description="Disordered" evidence="1">
    <location>
        <begin position="173"/>
        <end position="204"/>
    </location>
</feature>
<dbReference type="OrthoDB" id="204546at2157"/>
<dbReference type="eggNOG" id="arCOG10307">
    <property type="taxonomic scope" value="Archaea"/>
</dbReference>
<evidence type="ECO:0000313" key="4">
    <source>
        <dbReference type="Proteomes" id="UP000011661"/>
    </source>
</evidence>
<gene>
    <name evidence="3" type="ORF">C495_03517</name>
</gene>
<dbReference type="STRING" id="1230460.C495_03517"/>
<proteinExistence type="predicted"/>
<dbReference type="EMBL" id="AOHX01000026">
    <property type="protein sequence ID" value="ELY47295.1"/>
    <property type="molecule type" value="Genomic_DNA"/>
</dbReference>